<keyword evidence="2" id="KW-1185">Reference proteome</keyword>
<protein>
    <submittedName>
        <fullName evidence="1">Diguanylate cyclase YegE</fullName>
        <ecNumber evidence="1">2.7.7.65</ecNumber>
    </submittedName>
</protein>
<evidence type="ECO:0000313" key="2">
    <source>
        <dbReference type="Proteomes" id="UP000366065"/>
    </source>
</evidence>
<accession>A0ABY6VSE9</accession>
<name>A0ABY6VSE9_9BURK</name>
<dbReference type="EC" id="2.7.7.65" evidence="1"/>
<proteinExistence type="predicted"/>
<sequence length="48" mass="5211">MSHNAVSVMPESHTLLEIVKTQTEIAKLGLDLGGVMSFVTERVQDLNA</sequence>
<dbReference type="GO" id="GO:0052621">
    <property type="term" value="F:diguanylate cyclase activity"/>
    <property type="evidence" value="ECO:0007669"/>
    <property type="project" value="UniProtKB-EC"/>
</dbReference>
<gene>
    <name evidence="1" type="primary">yegE_2</name>
    <name evidence="1" type="ORF">PCA20602_01133</name>
</gene>
<reference evidence="1 2" key="1">
    <citation type="submission" date="2019-08" db="EMBL/GenBank/DDBJ databases">
        <authorList>
            <person name="Peeters C."/>
        </authorList>
    </citation>
    <scope>NUCLEOTIDE SEQUENCE [LARGE SCALE GENOMIC DNA]</scope>
    <source>
        <strain evidence="1 2">LMG 20602</strain>
    </source>
</reference>
<keyword evidence="1" id="KW-0808">Transferase</keyword>
<dbReference type="Proteomes" id="UP000366065">
    <property type="component" value="Unassembled WGS sequence"/>
</dbReference>
<organism evidence="1 2">
    <name type="scientific">Pandoraea capi</name>
    <dbReference type="NCBI Taxonomy" id="2508286"/>
    <lineage>
        <taxon>Bacteria</taxon>
        <taxon>Pseudomonadati</taxon>
        <taxon>Pseudomonadota</taxon>
        <taxon>Betaproteobacteria</taxon>
        <taxon>Burkholderiales</taxon>
        <taxon>Burkholderiaceae</taxon>
        <taxon>Pandoraea</taxon>
    </lineage>
</organism>
<dbReference type="EMBL" id="CABPRV010000002">
    <property type="protein sequence ID" value="VVD81319.1"/>
    <property type="molecule type" value="Genomic_DNA"/>
</dbReference>
<comment type="caution">
    <text evidence="1">The sequence shown here is derived from an EMBL/GenBank/DDBJ whole genome shotgun (WGS) entry which is preliminary data.</text>
</comment>
<evidence type="ECO:0000313" key="1">
    <source>
        <dbReference type="EMBL" id="VVD81319.1"/>
    </source>
</evidence>
<keyword evidence="1" id="KW-0548">Nucleotidyltransferase</keyword>